<accession>E3CVJ8</accession>
<dbReference type="InterPro" id="IPR004839">
    <property type="entry name" value="Aminotransferase_I/II_large"/>
</dbReference>
<dbReference type="CDD" id="cd00609">
    <property type="entry name" value="AAT_like"/>
    <property type="match status" value="1"/>
</dbReference>
<dbReference type="AlphaFoldDB" id="E3CVJ8"/>
<dbReference type="Gene3D" id="3.40.640.10">
    <property type="entry name" value="Type I PLP-dependent aspartate aminotransferase-like (Major domain)"/>
    <property type="match status" value="1"/>
</dbReference>
<dbReference type="PANTHER" id="PTHR42885">
    <property type="entry name" value="HISTIDINOL-PHOSPHATE AMINOTRANSFERASE-RELATED"/>
    <property type="match status" value="1"/>
</dbReference>
<dbReference type="EMBL" id="CM001022">
    <property type="protein sequence ID" value="EFQ24189.1"/>
    <property type="molecule type" value="Genomic_DNA"/>
</dbReference>
<dbReference type="Pfam" id="PF00155">
    <property type="entry name" value="Aminotran_1_2"/>
    <property type="match status" value="1"/>
</dbReference>
<dbReference type="SUPFAM" id="SSF53383">
    <property type="entry name" value="PLP-dependent transferases"/>
    <property type="match status" value="1"/>
</dbReference>
<evidence type="ECO:0000259" key="3">
    <source>
        <dbReference type="Pfam" id="PF00155"/>
    </source>
</evidence>
<organism evidence="4 5">
    <name type="scientific">Aminomonas paucivorans DSM 12260</name>
    <dbReference type="NCBI Taxonomy" id="584708"/>
    <lineage>
        <taxon>Bacteria</taxon>
        <taxon>Thermotogati</taxon>
        <taxon>Synergistota</taxon>
        <taxon>Synergistia</taxon>
        <taxon>Synergistales</taxon>
        <taxon>Synergistaceae</taxon>
        <taxon>Aminomonas</taxon>
    </lineage>
</organism>
<comment type="cofactor">
    <cofactor evidence="1">
        <name>pyridoxal 5'-phosphate</name>
        <dbReference type="ChEBI" id="CHEBI:597326"/>
    </cofactor>
</comment>
<dbReference type="GO" id="GO:0048472">
    <property type="term" value="F:threonine-phosphate decarboxylase activity"/>
    <property type="evidence" value="ECO:0007669"/>
    <property type="project" value="UniProtKB-EC"/>
</dbReference>
<evidence type="ECO:0000256" key="1">
    <source>
        <dbReference type="ARBA" id="ARBA00001933"/>
    </source>
</evidence>
<dbReference type="eggNOG" id="COG0079">
    <property type="taxonomic scope" value="Bacteria"/>
</dbReference>
<dbReference type="EC" id="4.1.1.81" evidence="4"/>
<dbReference type="Proteomes" id="UP000005096">
    <property type="component" value="Chromosome"/>
</dbReference>
<sequence length="351" mass="38246">MREHGGRIFDLPHPEGVLDFSSNINPYGPPPHALRAAARALKRVSVYPDPDQRALKGAFSRWTGLPQEMLVFGNGASELIGATLAGLRPRQVALPVPTFGEYGAWAERLGIPVLPVPLEESRNFAPSLDALRSALGPRDLLVLCQPNNPTGRAWTREEVTSLLEACAAGGARMLLDECFLHLTWPAAFSPASLPWPAPLTVLRAFTKDFSAPGLRLGALAAPPETARAVREHLQPWPVNTPGEAFAAACAARPEPFLTRSRQLLAAERRTLTRGLEALGFRVLPGAANFLLCRAPLPGGTLAERLRPRDILVRRCGSFGLEDRWIRLGVKDRASNRRLLLALEKVVYADPE</sequence>
<dbReference type="Gene3D" id="3.90.1150.10">
    <property type="entry name" value="Aspartate Aminotransferase, domain 1"/>
    <property type="match status" value="1"/>
</dbReference>
<dbReference type="STRING" id="584708.Apau_1773"/>
<proteinExistence type="predicted"/>
<dbReference type="PaxDb" id="584708-Apau_1773"/>
<keyword evidence="5" id="KW-1185">Reference proteome</keyword>
<evidence type="ECO:0000313" key="5">
    <source>
        <dbReference type="Proteomes" id="UP000005096"/>
    </source>
</evidence>
<dbReference type="InterPro" id="IPR015421">
    <property type="entry name" value="PyrdxlP-dep_Trfase_major"/>
</dbReference>
<gene>
    <name evidence="4" type="ORF">Apau_1773</name>
</gene>
<dbReference type="InterPro" id="IPR015422">
    <property type="entry name" value="PyrdxlP-dep_Trfase_small"/>
</dbReference>
<dbReference type="HOGENOM" id="CLU_017584_3_2_0"/>
<keyword evidence="2" id="KW-0663">Pyridoxal phosphate</keyword>
<reference evidence="4 5" key="1">
    <citation type="journal article" date="2010" name="Stand. Genomic Sci.">
        <title>Non-contiguous finished genome sequence of Aminomonas paucivorans type strain (GLU-3).</title>
        <authorList>
            <person name="Pitluck S."/>
            <person name="Yasawong M."/>
            <person name="Held B."/>
            <person name="Lapidus A."/>
            <person name="Nolan M."/>
            <person name="Copeland A."/>
            <person name="Lucas S."/>
            <person name="Del Rio T.G."/>
            <person name="Tice H."/>
            <person name="Cheng J.F."/>
            <person name="Chertkov O."/>
            <person name="Goodwin L."/>
            <person name="Tapia R."/>
            <person name="Han C."/>
            <person name="Liolios K."/>
            <person name="Ivanova N."/>
            <person name="Mavromatis K."/>
            <person name="Ovchinnikova G."/>
            <person name="Pati A."/>
            <person name="Chen A."/>
            <person name="Palaniappan K."/>
            <person name="Land M."/>
            <person name="Hauser L."/>
            <person name="Chang Y.J."/>
            <person name="Jeffries C.D."/>
            <person name="Pukall R."/>
            <person name="Spring S."/>
            <person name="Rohde M."/>
            <person name="Sikorski J."/>
            <person name="Goker M."/>
            <person name="Woyke T."/>
            <person name="Bristow J."/>
            <person name="Eisen J.A."/>
            <person name="Markowitz V."/>
            <person name="Hugenholtz P."/>
            <person name="Kyrpides N.C."/>
            <person name="Klenk H.P."/>
        </authorList>
    </citation>
    <scope>NUCLEOTIDE SEQUENCE [LARGE SCALE GENOMIC DNA]</scope>
    <source>
        <strain evidence="4 5">DSM 12260</strain>
    </source>
</reference>
<evidence type="ECO:0000313" key="4">
    <source>
        <dbReference type="EMBL" id="EFQ24189.1"/>
    </source>
</evidence>
<feature type="domain" description="Aminotransferase class I/classII large" evidence="3">
    <location>
        <begin position="16"/>
        <end position="339"/>
    </location>
</feature>
<dbReference type="RefSeq" id="WP_006301412.1">
    <property type="nucleotide sequence ID" value="NZ_CM001022.1"/>
</dbReference>
<protein>
    <submittedName>
        <fullName evidence="4">L-threonine O-3-phosphate decarboxylase</fullName>
        <ecNumber evidence="4">4.1.1.81</ecNumber>
    </submittedName>
</protein>
<dbReference type="GO" id="GO:0030170">
    <property type="term" value="F:pyridoxal phosphate binding"/>
    <property type="evidence" value="ECO:0007669"/>
    <property type="project" value="InterPro"/>
</dbReference>
<name>E3CVJ8_9BACT</name>
<evidence type="ECO:0000256" key="2">
    <source>
        <dbReference type="ARBA" id="ARBA00022898"/>
    </source>
</evidence>
<dbReference type="InterPro" id="IPR015424">
    <property type="entry name" value="PyrdxlP-dep_Trfase"/>
</dbReference>
<keyword evidence="4" id="KW-0456">Lyase</keyword>
<dbReference type="OrthoDB" id="9813612at2"/>
<dbReference type="PANTHER" id="PTHR42885:SF1">
    <property type="entry name" value="THREONINE-PHOSPHATE DECARBOXYLASE"/>
    <property type="match status" value="1"/>
</dbReference>